<dbReference type="Gene3D" id="3.10.120.10">
    <property type="entry name" value="Cytochrome b5-like heme/steroid binding domain"/>
    <property type="match status" value="2"/>
</dbReference>
<gene>
    <name evidence="3" type="ORF">UT34_C0002G0224</name>
</gene>
<feature type="domain" description="Cytochrome b5 heme-binding" evidence="2">
    <location>
        <begin position="163"/>
        <end position="229"/>
    </location>
</feature>
<feature type="compositionally biased region" description="Acidic residues" evidence="1">
    <location>
        <begin position="247"/>
        <end position="271"/>
    </location>
</feature>
<evidence type="ECO:0000259" key="2">
    <source>
        <dbReference type="SMART" id="SM01117"/>
    </source>
</evidence>
<feature type="region of interest" description="Disordered" evidence="1">
    <location>
        <begin position="230"/>
        <end position="280"/>
    </location>
</feature>
<accession>A0A0G0QVS5</accession>
<dbReference type="Pfam" id="PF00173">
    <property type="entry name" value="Cyt-b5"/>
    <property type="match status" value="1"/>
</dbReference>
<name>A0A0G0QVS5_9BACT</name>
<dbReference type="SMART" id="SM01117">
    <property type="entry name" value="Cyt-b5"/>
    <property type="match status" value="2"/>
</dbReference>
<reference evidence="3 4" key="1">
    <citation type="journal article" date="2015" name="Nature">
        <title>rRNA introns, odd ribosomes, and small enigmatic genomes across a large radiation of phyla.</title>
        <authorList>
            <person name="Brown C.T."/>
            <person name="Hug L.A."/>
            <person name="Thomas B.C."/>
            <person name="Sharon I."/>
            <person name="Castelle C.J."/>
            <person name="Singh A."/>
            <person name="Wilkins M.J."/>
            <person name="Williams K.H."/>
            <person name="Banfield J.F."/>
        </authorList>
    </citation>
    <scope>NUCLEOTIDE SEQUENCE [LARGE SCALE GENOMIC DNA]</scope>
</reference>
<feature type="compositionally biased region" description="Low complexity" evidence="1">
    <location>
        <begin position="230"/>
        <end position="239"/>
    </location>
</feature>
<dbReference type="InterPro" id="IPR036400">
    <property type="entry name" value="Cyt_B5-like_heme/steroid_sf"/>
</dbReference>
<dbReference type="AlphaFoldDB" id="A0A0G0QVS5"/>
<proteinExistence type="predicted"/>
<organism evidence="3 4">
    <name type="scientific">candidate division WS6 bacterium GW2011_GWF2_39_15</name>
    <dbReference type="NCBI Taxonomy" id="1619100"/>
    <lineage>
        <taxon>Bacteria</taxon>
        <taxon>Candidatus Dojkabacteria</taxon>
    </lineage>
</organism>
<evidence type="ECO:0000256" key="1">
    <source>
        <dbReference type="SAM" id="MobiDB-lite"/>
    </source>
</evidence>
<dbReference type="SUPFAM" id="SSF55856">
    <property type="entry name" value="Cytochrome b5-like heme/steroid binding domain"/>
    <property type="match status" value="2"/>
</dbReference>
<evidence type="ECO:0000313" key="3">
    <source>
        <dbReference type="EMBL" id="KKR05717.1"/>
    </source>
</evidence>
<dbReference type="Proteomes" id="UP000034799">
    <property type="component" value="Unassembled WGS sequence"/>
</dbReference>
<comment type="caution">
    <text evidence="3">The sequence shown here is derived from an EMBL/GenBank/DDBJ whole genome shotgun (WGS) entry which is preliminary data.</text>
</comment>
<feature type="domain" description="Cytochrome b5 heme-binding" evidence="2">
    <location>
        <begin position="71"/>
        <end position="139"/>
    </location>
</feature>
<protein>
    <recommendedName>
        <fullName evidence="2">Cytochrome b5 heme-binding domain-containing protein</fullName>
    </recommendedName>
</protein>
<dbReference type="InterPro" id="IPR001199">
    <property type="entry name" value="Cyt_B5-like_heme/steroid-bd"/>
</dbReference>
<dbReference type="STRING" id="1619100.UT34_C0002G0224"/>
<sequence length="292" mass="31245">MKTGFLMFISKTILPNLALIASVFAVGGVSGVAALKVSQVIPVPDKLVDQVSELKDKVDTAIQGVDDTSAVSASGSKSRGKALGCIVTIDGNKYDVTNLKKTHSGGDIFVCNTDMSNSYHNQHGTNLARMERYLVNETQNAGTSGSSTGNIKARAAVNSSAVFTAVSLASHNTSSSCYIAYSGKVYDVSSHPSWGGCSHHGVSGGQDITSIFPHPISYLSSVPNVGTFGGSAANNGNGNTTIVRKDDDDDEREEEEIEYEYEDEKEEEKEKEDESEHSSMWNLIISTLQRYI</sequence>
<dbReference type="EMBL" id="LBWK01000002">
    <property type="protein sequence ID" value="KKR05717.1"/>
    <property type="molecule type" value="Genomic_DNA"/>
</dbReference>
<evidence type="ECO:0000313" key="4">
    <source>
        <dbReference type="Proteomes" id="UP000034799"/>
    </source>
</evidence>